<feature type="coiled-coil region" evidence="2">
    <location>
        <begin position="2"/>
        <end position="39"/>
    </location>
</feature>
<keyword evidence="2" id="KW-0175">Coiled coil</keyword>
<dbReference type="Pfam" id="PF03357">
    <property type="entry name" value="Snf7"/>
    <property type="match status" value="1"/>
</dbReference>
<dbReference type="PANTHER" id="PTHR10476">
    <property type="entry name" value="CHARGED MULTIVESICULAR BODY PROTEIN"/>
    <property type="match status" value="1"/>
</dbReference>
<evidence type="ECO:0000256" key="1">
    <source>
        <dbReference type="ARBA" id="ARBA00006190"/>
    </source>
</evidence>
<reference evidence="3" key="1">
    <citation type="journal article" date="2024" name="Gigascience">
        <title>Chromosome-level genome of the poultry shaft louse Menopon gallinae provides insight into the host-switching and adaptive evolution of parasitic lice.</title>
        <authorList>
            <person name="Xu Y."/>
            <person name="Ma L."/>
            <person name="Liu S."/>
            <person name="Liang Y."/>
            <person name="Liu Q."/>
            <person name="He Z."/>
            <person name="Tian L."/>
            <person name="Duan Y."/>
            <person name="Cai W."/>
            <person name="Li H."/>
            <person name="Song F."/>
        </authorList>
    </citation>
    <scope>NUCLEOTIDE SEQUENCE</scope>
    <source>
        <strain evidence="3">Cailab_2023a</strain>
    </source>
</reference>
<evidence type="ECO:0000313" key="3">
    <source>
        <dbReference type="EMBL" id="KAL0281454.1"/>
    </source>
</evidence>
<dbReference type="GO" id="GO:0007034">
    <property type="term" value="P:vacuolar transport"/>
    <property type="evidence" value="ECO:0007669"/>
    <property type="project" value="InterPro"/>
</dbReference>
<comment type="similarity">
    <text evidence="1">Belongs to the SNF7 family.</text>
</comment>
<evidence type="ECO:0000256" key="2">
    <source>
        <dbReference type="SAM" id="Coils"/>
    </source>
</evidence>
<dbReference type="InterPro" id="IPR005024">
    <property type="entry name" value="Snf7_fam"/>
</dbReference>
<sequence>MNRELRKVNRTLERDRTYLEREEKKLEQEIKKMAKEGNKEGCAILAKQLVQLRKQKTRSVAASSKIQGISAQNKVMGANVALADAMATSSKTMGAVNKLMQPQKIAQDMKAFEQANMKMGMTEEMINDTLDDIFADSDDEAESDKVVTQVLDEIGIEISGQMSKAPVVRGDMPHKSRLPTDAEIEAELAKLKIPQ</sequence>
<dbReference type="EMBL" id="JARGDH010000001">
    <property type="protein sequence ID" value="KAL0281454.1"/>
    <property type="molecule type" value="Genomic_DNA"/>
</dbReference>
<accession>A0AAW2IGX6</accession>
<name>A0AAW2IGX6_9NEOP</name>
<evidence type="ECO:0008006" key="4">
    <source>
        <dbReference type="Google" id="ProtNLM"/>
    </source>
</evidence>
<protein>
    <recommendedName>
        <fullName evidence="4">Charged multivesicular body protein 2B</fullName>
    </recommendedName>
</protein>
<organism evidence="3">
    <name type="scientific">Menopon gallinae</name>
    <name type="common">poultry shaft louse</name>
    <dbReference type="NCBI Taxonomy" id="328185"/>
    <lineage>
        <taxon>Eukaryota</taxon>
        <taxon>Metazoa</taxon>
        <taxon>Ecdysozoa</taxon>
        <taxon>Arthropoda</taxon>
        <taxon>Hexapoda</taxon>
        <taxon>Insecta</taxon>
        <taxon>Pterygota</taxon>
        <taxon>Neoptera</taxon>
        <taxon>Paraneoptera</taxon>
        <taxon>Psocodea</taxon>
        <taxon>Troctomorpha</taxon>
        <taxon>Phthiraptera</taxon>
        <taxon>Amblycera</taxon>
        <taxon>Menoponidae</taxon>
        <taxon>Menopon</taxon>
    </lineage>
</organism>
<dbReference type="Gene3D" id="6.10.140.1230">
    <property type="match status" value="1"/>
</dbReference>
<proteinExistence type="inferred from homology"/>
<gene>
    <name evidence="3" type="ORF">PYX00_002438</name>
</gene>
<dbReference type="AlphaFoldDB" id="A0AAW2IGX6"/>
<comment type="caution">
    <text evidence="3">The sequence shown here is derived from an EMBL/GenBank/DDBJ whole genome shotgun (WGS) entry which is preliminary data.</text>
</comment>